<dbReference type="Pfam" id="PF07853">
    <property type="entry name" value="DUF1648"/>
    <property type="match status" value="1"/>
</dbReference>
<keyword evidence="1" id="KW-0812">Transmembrane</keyword>
<feature type="transmembrane region" description="Helical" evidence="1">
    <location>
        <begin position="47"/>
        <end position="64"/>
    </location>
</feature>
<feature type="transmembrane region" description="Helical" evidence="1">
    <location>
        <begin position="9"/>
        <end position="27"/>
    </location>
</feature>
<accession>A0A174RDJ1</accession>
<feature type="domain" description="DUF1648" evidence="2">
    <location>
        <begin position="11"/>
        <end position="53"/>
    </location>
</feature>
<evidence type="ECO:0000313" key="3">
    <source>
        <dbReference type="EMBL" id="CUP81110.1"/>
    </source>
</evidence>
<keyword evidence="1" id="KW-1133">Transmembrane helix</keyword>
<dbReference type="EMBL" id="CZAB01000053">
    <property type="protein sequence ID" value="CUP81110.1"/>
    <property type="molecule type" value="Genomic_DNA"/>
</dbReference>
<evidence type="ECO:0000313" key="4">
    <source>
        <dbReference type="Proteomes" id="UP000095512"/>
    </source>
</evidence>
<dbReference type="Proteomes" id="UP000095512">
    <property type="component" value="Unassembled WGS sequence"/>
</dbReference>
<proteinExistence type="predicted"/>
<sequence>MKKSIVKDVAVFLILLAVAAVLCYFLPEKVPVHFNAQGEADLAVNRWFLLLAAVIPYSVYWQFFRRNKKGEK</sequence>
<dbReference type="InterPro" id="IPR012867">
    <property type="entry name" value="DUF1648"/>
</dbReference>
<protein>
    <submittedName>
        <fullName evidence="3">Predicted integral membrane protein</fullName>
    </submittedName>
</protein>
<reference evidence="3 4" key="1">
    <citation type="submission" date="2015-09" db="EMBL/GenBank/DDBJ databases">
        <authorList>
            <consortium name="Pathogen Informatics"/>
        </authorList>
    </citation>
    <scope>NUCLEOTIDE SEQUENCE [LARGE SCALE GENOMIC DNA]</scope>
    <source>
        <strain evidence="3 4">2789STDY5834865</strain>
    </source>
</reference>
<evidence type="ECO:0000259" key="2">
    <source>
        <dbReference type="Pfam" id="PF07853"/>
    </source>
</evidence>
<keyword evidence="1" id="KW-0472">Membrane</keyword>
<dbReference type="RefSeq" id="WP_057572640.1">
    <property type="nucleotide sequence ID" value="NZ_CATYWZ010000048.1"/>
</dbReference>
<organism evidence="3 4">
    <name type="scientific">Enterocloster clostridioformis</name>
    <dbReference type="NCBI Taxonomy" id="1531"/>
    <lineage>
        <taxon>Bacteria</taxon>
        <taxon>Bacillati</taxon>
        <taxon>Bacillota</taxon>
        <taxon>Clostridia</taxon>
        <taxon>Lachnospirales</taxon>
        <taxon>Lachnospiraceae</taxon>
        <taxon>Enterocloster</taxon>
    </lineage>
</organism>
<evidence type="ECO:0000256" key="1">
    <source>
        <dbReference type="SAM" id="Phobius"/>
    </source>
</evidence>
<name>A0A174RDJ1_9FIRM</name>
<dbReference type="AlphaFoldDB" id="A0A174RDJ1"/>
<gene>
    <name evidence="3" type="ORF">ERS852480_04148</name>
</gene>